<feature type="chain" id="PRO_5042946406" description="C-type lectin domain-containing protein" evidence="1">
    <location>
        <begin position="18"/>
        <end position="199"/>
    </location>
</feature>
<dbReference type="Proteomes" id="UP001381693">
    <property type="component" value="Unassembled WGS sequence"/>
</dbReference>
<dbReference type="InterPro" id="IPR001304">
    <property type="entry name" value="C-type_lectin-like"/>
</dbReference>
<dbReference type="InterPro" id="IPR016187">
    <property type="entry name" value="CTDL_fold"/>
</dbReference>
<dbReference type="Pfam" id="PF00059">
    <property type="entry name" value="Lectin_C"/>
    <property type="match status" value="1"/>
</dbReference>
<protein>
    <recommendedName>
        <fullName evidence="2">C-type lectin domain-containing protein</fullName>
    </recommendedName>
</protein>
<feature type="signal peptide" evidence="1">
    <location>
        <begin position="1"/>
        <end position="17"/>
    </location>
</feature>
<evidence type="ECO:0000259" key="2">
    <source>
        <dbReference type="PROSITE" id="PS50041"/>
    </source>
</evidence>
<name>A0AAN9AE05_HALRR</name>
<proteinExistence type="predicted"/>
<dbReference type="InterPro" id="IPR016186">
    <property type="entry name" value="C-type_lectin-like/link_sf"/>
</dbReference>
<dbReference type="SUPFAM" id="SSF56436">
    <property type="entry name" value="C-type lectin-like"/>
    <property type="match status" value="1"/>
</dbReference>
<dbReference type="EMBL" id="JAXCGZ010001951">
    <property type="protein sequence ID" value="KAK7084894.1"/>
    <property type="molecule type" value="Genomic_DNA"/>
</dbReference>
<evidence type="ECO:0000313" key="3">
    <source>
        <dbReference type="EMBL" id="KAK7084894.1"/>
    </source>
</evidence>
<dbReference type="PROSITE" id="PS50041">
    <property type="entry name" value="C_TYPE_LECTIN_2"/>
    <property type="match status" value="1"/>
</dbReference>
<reference evidence="3 4" key="1">
    <citation type="submission" date="2023-11" db="EMBL/GenBank/DDBJ databases">
        <title>Halocaridina rubra genome assembly.</title>
        <authorList>
            <person name="Smith C."/>
        </authorList>
    </citation>
    <scope>NUCLEOTIDE SEQUENCE [LARGE SCALE GENOMIC DNA]</scope>
    <source>
        <strain evidence="3">EP-1</strain>
        <tissue evidence="3">Whole</tissue>
    </source>
</reference>
<evidence type="ECO:0000313" key="4">
    <source>
        <dbReference type="Proteomes" id="UP001381693"/>
    </source>
</evidence>
<sequence length="199" mass="22318">MLKMWVAQLVLITTTFSVQFFAAARPASEQNMEEAVMNIFNQFRNVSANSGLRYCPPPYHNVLGECFYVHKYIPLLTWEGARSFCKNAGGILAEPQHFGAIFADQYNRGIAKDIFDGNFNSVWVGGHRIGNSSNFQWSSGKPITEEVDETARDIYFNFGLAMDSTSNCIMVVIGREIPIKLHAVSCYSKGHYACQLLLP</sequence>
<dbReference type="Gene3D" id="3.10.100.10">
    <property type="entry name" value="Mannose-Binding Protein A, subunit A"/>
    <property type="match status" value="1"/>
</dbReference>
<evidence type="ECO:0000256" key="1">
    <source>
        <dbReference type="SAM" id="SignalP"/>
    </source>
</evidence>
<gene>
    <name evidence="3" type="ORF">SK128_000257</name>
</gene>
<keyword evidence="4" id="KW-1185">Reference proteome</keyword>
<organism evidence="3 4">
    <name type="scientific">Halocaridina rubra</name>
    <name type="common">Hawaiian red shrimp</name>
    <dbReference type="NCBI Taxonomy" id="373956"/>
    <lineage>
        <taxon>Eukaryota</taxon>
        <taxon>Metazoa</taxon>
        <taxon>Ecdysozoa</taxon>
        <taxon>Arthropoda</taxon>
        <taxon>Crustacea</taxon>
        <taxon>Multicrustacea</taxon>
        <taxon>Malacostraca</taxon>
        <taxon>Eumalacostraca</taxon>
        <taxon>Eucarida</taxon>
        <taxon>Decapoda</taxon>
        <taxon>Pleocyemata</taxon>
        <taxon>Caridea</taxon>
        <taxon>Atyoidea</taxon>
        <taxon>Atyidae</taxon>
        <taxon>Halocaridina</taxon>
    </lineage>
</organism>
<dbReference type="CDD" id="cd00037">
    <property type="entry name" value="CLECT"/>
    <property type="match status" value="1"/>
</dbReference>
<feature type="domain" description="C-type lectin" evidence="2">
    <location>
        <begin position="62"/>
        <end position="195"/>
    </location>
</feature>
<dbReference type="SMART" id="SM00034">
    <property type="entry name" value="CLECT"/>
    <property type="match status" value="1"/>
</dbReference>
<accession>A0AAN9AE05</accession>
<keyword evidence="1" id="KW-0732">Signal</keyword>
<comment type="caution">
    <text evidence="3">The sequence shown here is derived from an EMBL/GenBank/DDBJ whole genome shotgun (WGS) entry which is preliminary data.</text>
</comment>
<dbReference type="AlphaFoldDB" id="A0AAN9AE05"/>